<sequence>MRHLDPLRKTRERLSTIYHTASYVNSHYIVHRHLAHIWCGAQFYFFVHFSQSVESFHINRLHDLGLLRKHAVWAQIMGYLVGLHNIIIINLASRIFICLQNLF</sequence>
<protein>
    <submittedName>
        <fullName evidence="2">Uncharacterized protein</fullName>
    </submittedName>
</protein>
<evidence type="ECO:0000313" key="3">
    <source>
        <dbReference type="Proteomes" id="UP000217199"/>
    </source>
</evidence>
<dbReference type="AlphaFoldDB" id="A0A541AXI1"/>
<dbReference type="EMBL" id="CM008263">
    <property type="protein sequence ID" value="TQF64775.1"/>
    <property type="molecule type" value="Genomic_DNA"/>
</dbReference>
<dbReference type="InParanoid" id="A0A541AXI1"/>
<keyword evidence="1" id="KW-0472">Membrane</keyword>
<dbReference type="Proteomes" id="UP000217199">
    <property type="component" value="Mitochondrion MT"/>
</dbReference>
<keyword evidence="1" id="KW-0812">Transmembrane</keyword>
<gene>
    <name evidence="2" type="ORF">PNOK_m000058</name>
</gene>
<proteinExistence type="predicted"/>
<evidence type="ECO:0000313" key="2">
    <source>
        <dbReference type="EMBL" id="TQF64775.1"/>
    </source>
</evidence>
<evidence type="ECO:0000256" key="1">
    <source>
        <dbReference type="SAM" id="Phobius"/>
    </source>
</evidence>
<keyword evidence="1" id="KW-1133">Transmembrane helix</keyword>
<keyword evidence="3" id="KW-1185">Reference proteome</keyword>
<accession>A0A541AXI1</accession>
<geneLocation type="mitochondrion" evidence="2"/>
<comment type="caution">
    <text evidence="2">The sequence shown here is derived from an EMBL/GenBank/DDBJ whole genome shotgun (WGS) entry which is preliminary data.</text>
</comment>
<reference evidence="2 3" key="1">
    <citation type="journal article" date="2017" name="bioRxiv">
        <title>The Genomic Landscape Of Tree Rot In Phellinus noxius And Its Hymenochaetales Members.</title>
        <authorList>
            <person name="Chung C.-L."/>
            <person name="Lee J.T."/>
            <person name="Akiba M."/>
            <person name="Lee H.-H."/>
            <person name="Kuo T.-H."/>
            <person name="Liu D."/>
            <person name="Ke H.-M."/>
            <person name="Yokoi T."/>
            <person name="Roa M.B."/>
            <person name="Lu M.J."/>
            <person name="Chang Y.-Y."/>
            <person name="Ann P.-J."/>
            <person name="Tsai J.-N."/>
            <person name="Chen C.-Y."/>
            <person name="Tzean S.-S."/>
            <person name="Ota Y."/>
            <person name="Hattori T."/>
            <person name="Sahashi N."/>
            <person name="Liou R.-F."/>
            <person name="Kikuchi T."/>
            <person name="Tsai I.J."/>
        </authorList>
    </citation>
    <scope>NUCLEOTIDE SEQUENCE [LARGE SCALE GENOMIC DNA]</scope>
    <source>
        <strain evidence="2 3">FFPRI411160</strain>
    </source>
</reference>
<dbReference type="EMBL" id="NBII01000013">
    <property type="protein sequence ID" value="TQF64775.1"/>
    <property type="molecule type" value="Genomic_DNA"/>
</dbReference>
<name>A0A541AXI1_9AGAM</name>
<feature type="transmembrane region" description="Helical" evidence="1">
    <location>
        <begin position="76"/>
        <end position="97"/>
    </location>
</feature>
<organism evidence="2 3">
    <name type="scientific">Pyrrhoderma noxium</name>
    <dbReference type="NCBI Taxonomy" id="2282107"/>
    <lineage>
        <taxon>Eukaryota</taxon>
        <taxon>Fungi</taxon>
        <taxon>Dikarya</taxon>
        <taxon>Basidiomycota</taxon>
        <taxon>Agaricomycotina</taxon>
        <taxon>Agaricomycetes</taxon>
        <taxon>Hymenochaetales</taxon>
        <taxon>Hymenochaetaceae</taxon>
        <taxon>Pyrrhoderma</taxon>
    </lineage>
</organism>
<keyword evidence="2" id="KW-0496">Mitochondrion</keyword>